<dbReference type="Gramene" id="Bo4g107570.1">
    <property type="protein sequence ID" value="Bo4g107570.1"/>
    <property type="gene ID" value="Bo4g107570"/>
</dbReference>
<keyword evidence="3" id="KW-1185">Reference proteome</keyword>
<evidence type="ECO:0000313" key="2">
    <source>
        <dbReference type="EnsemblPlants" id="Bo4g107570.1"/>
    </source>
</evidence>
<evidence type="ECO:0000313" key="3">
    <source>
        <dbReference type="Proteomes" id="UP000032141"/>
    </source>
</evidence>
<dbReference type="EnsemblPlants" id="Bo4g107570.1">
    <property type="protein sequence ID" value="Bo4g107570.1"/>
    <property type="gene ID" value="Bo4g107570"/>
</dbReference>
<feature type="region of interest" description="Disordered" evidence="1">
    <location>
        <begin position="1"/>
        <end position="36"/>
    </location>
</feature>
<accession>A0A0D3BWT9</accession>
<evidence type="ECO:0000256" key="1">
    <source>
        <dbReference type="SAM" id="MobiDB-lite"/>
    </source>
</evidence>
<reference evidence="2 3" key="1">
    <citation type="journal article" date="2014" name="Genome Biol.">
        <title>Transcriptome and methylome profiling reveals relics of genome dominance in the mesopolyploid Brassica oleracea.</title>
        <authorList>
            <person name="Parkin I.A."/>
            <person name="Koh C."/>
            <person name="Tang H."/>
            <person name="Robinson S.J."/>
            <person name="Kagale S."/>
            <person name="Clarke W.E."/>
            <person name="Town C.D."/>
            <person name="Nixon J."/>
            <person name="Krishnakumar V."/>
            <person name="Bidwell S.L."/>
            <person name="Denoeud F."/>
            <person name="Belcram H."/>
            <person name="Links M.G."/>
            <person name="Just J."/>
            <person name="Clarke C."/>
            <person name="Bender T."/>
            <person name="Huebert T."/>
            <person name="Mason A.S."/>
            <person name="Pires J.C."/>
            <person name="Barker G."/>
            <person name="Moore J."/>
            <person name="Walley P.G."/>
            <person name="Manoli S."/>
            <person name="Batley J."/>
            <person name="Edwards D."/>
            <person name="Nelson M.N."/>
            <person name="Wang X."/>
            <person name="Paterson A.H."/>
            <person name="King G."/>
            <person name="Bancroft I."/>
            <person name="Chalhoub B."/>
            <person name="Sharpe A.G."/>
        </authorList>
    </citation>
    <scope>NUCLEOTIDE SEQUENCE</scope>
    <source>
        <strain evidence="2 3">cv. TO1000</strain>
    </source>
</reference>
<dbReference type="AlphaFoldDB" id="A0A0D3BWT9"/>
<organism evidence="2 3">
    <name type="scientific">Brassica oleracea var. oleracea</name>
    <dbReference type="NCBI Taxonomy" id="109376"/>
    <lineage>
        <taxon>Eukaryota</taxon>
        <taxon>Viridiplantae</taxon>
        <taxon>Streptophyta</taxon>
        <taxon>Embryophyta</taxon>
        <taxon>Tracheophyta</taxon>
        <taxon>Spermatophyta</taxon>
        <taxon>Magnoliopsida</taxon>
        <taxon>eudicotyledons</taxon>
        <taxon>Gunneridae</taxon>
        <taxon>Pentapetalae</taxon>
        <taxon>rosids</taxon>
        <taxon>malvids</taxon>
        <taxon>Brassicales</taxon>
        <taxon>Brassicaceae</taxon>
        <taxon>Brassiceae</taxon>
        <taxon>Brassica</taxon>
    </lineage>
</organism>
<proteinExistence type="predicted"/>
<dbReference type="OMA" id="VQWLEIV"/>
<dbReference type="HOGENOM" id="CLU_2779351_0_0_1"/>
<dbReference type="Proteomes" id="UP000032141">
    <property type="component" value="Chromosome C4"/>
</dbReference>
<name>A0A0D3BWT9_BRAOL</name>
<protein>
    <submittedName>
        <fullName evidence="2">Uncharacterized protein</fullName>
    </submittedName>
</protein>
<sequence length="69" mass="7750">MTPSAEQYDGDGLVARDRRDELRRRRESSRQVNATEEDCGGELLVGVQWLEIVMGEKPPSVVATSCSRR</sequence>
<reference evidence="2" key="2">
    <citation type="submission" date="2015-03" db="UniProtKB">
        <authorList>
            <consortium name="EnsemblPlants"/>
        </authorList>
    </citation>
    <scope>IDENTIFICATION</scope>
</reference>
<feature type="compositionally biased region" description="Basic and acidic residues" evidence="1">
    <location>
        <begin position="14"/>
        <end position="24"/>
    </location>
</feature>